<dbReference type="PANTHER" id="PTHR35176:SF6">
    <property type="entry name" value="HEME OXYGENASE HI_0854-RELATED"/>
    <property type="match status" value="1"/>
</dbReference>
<dbReference type="AlphaFoldDB" id="A0A8J3WA99"/>
<feature type="domain" description="Pyridoxamine 5'-phosphate oxidase N-terminal" evidence="2">
    <location>
        <begin position="9"/>
        <end position="129"/>
    </location>
</feature>
<dbReference type="RefSeq" id="WP_068922796.1">
    <property type="nucleotide sequence ID" value="NZ_BMQP01000002.1"/>
</dbReference>
<protein>
    <submittedName>
        <fullName evidence="3">PPOX class F420-dependent oxidoreductase</fullName>
    </submittedName>
</protein>
<dbReference type="GO" id="GO:0070967">
    <property type="term" value="F:coenzyme F420 binding"/>
    <property type="evidence" value="ECO:0007669"/>
    <property type="project" value="TreeGrafter"/>
</dbReference>
<dbReference type="Gene3D" id="2.30.110.10">
    <property type="entry name" value="Electron Transport, Fmn-binding Protein, Chain A"/>
    <property type="match status" value="1"/>
</dbReference>
<dbReference type="GO" id="GO:0016627">
    <property type="term" value="F:oxidoreductase activity, acting on the CH-CH group of donors"/>
    <property type="evidence" value="ECO:0007669"/>
    <property type="project" value="TreeGrafter"/>
</dbReference>
<dbReference type="PANTHER" id="PTHR35176">
    <property type="entry name" value="HEME OXYGENASE HI_0854-RELATED"/>
    <property type="match status" value="1"/>
</dbReference>
<dbReference type="Pfam" id="PF01243">
    <property type="entry name" value="PNPOx_N"/>
    <property type="match status" value="1"/>
</dbReference>
<sequence length="144" mass="15741">MSVFTDGEVAYLRSQPLGRLATVGRDGRPAVRPVGVVYDPEAEVIVIGGAAGTGMAGSKKFRDARRRPDVAFVIDDIAAVDPWTPRGIEIRGHAETYDEGGEQVGERLDAPFPFDSAWIRIRPRRILSWGIDNGSYEMSARDVP</sequence>
<comment type="caution">
    <text evidence="3">The sequence shown here is derived from an EMBL/GenBank/DDBJ whole genome shotgun (WGS) entry which is preliminary data.</text>
</comment>
<dbReference type="SUPFAM" id="SSF50475">
    <property type="entry name" value="FMN-binding split barrel"/>
    <property type="match status" value="1"/>
</dbReference>
<dbReference type="OrthoDB" id="3693562at2"/>
<evidence type="ECO:0000313" key="4">
    <source>
        <dbReference type="Proteomes" id="UP000655044"/>
    </source>
</evidence>
<dbReference type="InterPro" id="IPR024031">
    <property type="entry name" value="MSMEG_5819/OxyR"/>
</dbReference>
<gene>
    <name evidence="3" type="ORF">Pro02_09720</name>
</gene>
<name>A0A8J3WA99_PLARO</name>
<dbReference type="Proteomes" id="UP000655044">
    <property type="component" value="Unassembled WGS sequence"/>
</dbReference>
<proteinExistence type="predicted"/>
<dbReference type="InterPro" id="IPR012349">
    <property type="entry name" value="Split_barrel_FMN-bd"/>
</dbReference>
<dbReference type="GO" id="GO:0005829">
    <property type="term" value="C:cytosol"/>
    <property type="evidence" value="ECO:0007669"/>
    <property type="project" value="TreeGrafter"/>
</dbReference>
<evidence type="ECO:0000313" key="3">
    <source>
        <dbReference type="EMBL" id="GIH82564.1"/>
    </source>
</evidence>
<dbReference type="NCBIfam" id="TIGR04023">
    <property type="entry name" value="PPOX_MSMEG_5819"/>
    <property type="match status" value="1"/>
</dbReference>
<dbReference type="InterPro" id="IPR052019">
    <property type="entry name" value="F420H2_bilvrd_red/Heme_oxyg"/>
</dbReference>
<reference evidence="3" key="1">
    <citation type="submission" date="2021-01" db="EMBL/GenBank/DDBJ databases">
        <title>Whole genome shotgun sequence of Planobispora rosea NBRC 15558.</title>
        <authorList>
            <person name="Komaki H."/>
            <person name="Tamura T."/>
        </authorList>
    </citation>
    <scope>NUCLEOTIDE SEQUENCE</scope>
    <source>
        <strain evidence="3">NBRC 15558</strain>
    </source>
</reference>
<dbReference type="EMBL" id="BOOI01000009">
    <property type="protein sequence ID" value="GIH82564.1"/>
    <property type="molecule type" value="Genomic_DNA"/>
</dbReference>
<organism evidence="3 4">
    <name type="scientific">Planobispora rosea</name>
    <dbReference type="NCBI Taxonomy" id="35762"/>
    <lineage>
        <taxon>Bacteria</taxon>
        <taxon>Bacillati</taxon>
        <taxon>Actinomycetota</taxon>
        <taxon>Actinomycetes</taxon>
        <taxon>Streptosporangiales</taxon>
        <taxon>Streptosporangiaceae</taxon>
        <taxon>Planobispora</taxon>
    </lineage>
</organism>
<evidence type="ECO:0000259" key="2">
    <source>
        <dbReference type="Pfam" id="PF01243"/>
    </source>
</evidence>
<evidence type="ECO:0000256" key="1">
    <source>
        <dbReference type="ARBA" id="ARBA00023002"/>
    </source>
</evidence>
<accession>A0A8J3WA99</accession>
<dbReference type="InterPro" id="IPR011576">
    <property type="entry name" value="Pyridox_Oxase_N"/>
</dbReference>
<keyword evidence="4" id="KW-1185">Reference proteome</keyword>
<keyword evidence="1" id="KW-0560">Oxidoreductase</keyword>